<dbReference type="Pfam" id="PF00533">
    <property type="entry name" value="BRCT"/>
    <property type="match status" value="1"/>
</dbReference>
<feature type="compositionally biased region" description="Polar residues" evidence="4">
    <location>
        <begin position="116"/>
        <end position="141"/>
    </location>
</feature>
<feature type="compositionally biased region" description="Low complexity" evidence="4">
    <location>
        <begin position="680"/>
        <end position="697"/>
    </location>
</feature>
<feature type="compositionally biased region" description="Polar residues" evidence="4">
    <location>
        <begin position="509"/>
        <end position="518"/>
    </location>
</feature>
<dbReference type="EMBL" id="JASNQZ010000015">
    <property type="protein sequence ID" value="KAL0946610.1"/>
    <property type="molecule type" value="Genomic_DNA"/>
</dbReference>
<feature type="compositionally biased region" description="Basic and acidic residues" evidence="4">
    <location>
        <begin position="707"/>
        <end position="716"/>
    </location>
</feature>
<feature type="compositionally biased region" description="Polar residues" evidence="4">
    <location>
        <begin position="293"/>
        <end position="309"/>
    </location>
</feature>
<comment type="caution">
    <text evidence="6">The sequence shown here is derived from an EMBL/GenBank/DDBJ whole genome shotgun (WGS) entry which is preliminary data.</text>
</comment>
<keyword evidence="2" id="KW-0227">DNA damage</keyword>
<gene>
    <name evidence="6" type="ORF">HGRIS_012808</name>
</gene>
<reference evidence="7" key="1">
    <citation type="submission" date="2024-06" db="EMBL/GenBank/DDBJ databases">
        <title>Multi-omics analyses provide insights into the biosynthesis of the anticancer antibiotic pleurotin in Hohenbuehelia grisea.</title>
        <authorList>
            <person name="Weaver J.A."/>
            <person name="Alberti F."/>
        </authorList>
    </citation>
    <scope>NUCLEOTIDE SEQUENCE [LARGE SCALE GENOMIC DNA]</scope>
    <source>
        <strain evidence="7">T-177</strain>
    </source>
</reference>
<feature type="compositionally biased region" description="Acidic residues" evidence="4">
    <location>
        <begin position="584"/>
        <end position="602"/>
    </location>
</feature>
<dbReference type="PANTHER" id="PTHR15321">
    <property type="entry name" value="TUMOR SUPPRESSOR P53-BINDING PROTEIN 1"/>
    <property type="match status" value="1"/>
</dbReference>
<dbReference type="Gene3D" id="2.30.30.140">
    <property type="match status" value="1"/>
</dbReference>
<feature type="compositionally biased region" description="Acidic residues" evidence="4">
    <location>
        <begin position="771"/>
        <end position="784"/>
    </location>
</feature>
<feature type="compositionally biased region" description="Low complexity" evidence="4">
    <location>
        <begin position="749"/>
        <end position="758"/>
    </location>
</feature>
<keyword evidence="7" id="KW-1185">Reference proteome</keyword>
<feature type="compositionally biased region" description="Polar residues" evidence="4">
    <location>
        <begin position="220"/>
        <end position="236"/>
    </location>
</feature>
<keyword evidence="3" id="KW-0539">Nucleus</keyword>
<feature type="domain" description="BRCT" evidence="5">
    <location>
        <begin position="1010"/>
        <end position="1133"/>
    </location>
</feature>
<dbReference type="PROSITE" id="PS50172">
    <property type="entry name" value="BRCT"/>
    <property type="match status" value="2"/>
</dbReference>
<accession>A0ABR3ITE5</accession>
<feature type="compositionally biased region" description="Pro residues" evidence="4">
    <location>
        <begin position="319"/>
        <end position="332"/>
    </location>
</feature>
<feature type="region of interest" description="Disordered" evidence="4">
    <location>
        <begin position="215"/>
        <end position="382"/>
    </location>
</feature>
<dbReference type="SUPFAM" id="SSF52113">
    <property type="entry name" value="BRCT domain"/>
    <property type="match status" value="2"/>
</dbReference>
<protein>
    <recommendedName>
        <fullName evidence="5">BRCT domain-containing protein</fullName>
    </recommendedName>
</protein>
<dbReference type="InterPro" id="IPR047252">
    <property type="entry name" value="TP53BP1-like"/>
</dbReference>
<feature type="region of interest" description="Disordered" evidence="4">
    <location>
        <begin position="461"/>
        <end position="853"/>
    </location>
</feature>
<feature type="compositionally biased region" description="Low complexity" evidence="4">
    <location>
        <begin position="251"/>
        <end position="273"/>
    </location>
</feature>
<feature type="compositionally biased region" description="Basic and acidic residues" evidence="4">
    <location>
        <begin position="644"/>
        <end position="653"/>
    </location>
</feature>
<dbReference type="CDD" id="cd17745">
    <property type="entry name" value="BRCT_p53bp1_rpt1"/>
    <property type="match status" value="1"/>
</dbReference>
<feature type="compositionally biased region" description="Acidic residues" evidence="4">
    <location>
        <begin position="792"/>
        <end position="812"/>
    </location>
</feature>
<proteinExistence type="predicted"/>
<evidence type="ECO:0000256" key="4">
    <source>
        <dbReference type="SAM" id="MobiDB-lite"/>
    </source>
</evidence>
<feature type="domain" description="BRCT" evidence="5">
    <location>
        <begin position="1168"/>
        <end position="1277"/>
    </location>
</feature>
<dbReference type="SUPFAM" id="SSF63748">
    <property type="entry name" value="Tudor/PWWP/MBT"/>
    <property type="match status" value="1"/>
</dbReference>
<evidence type="ECO:0000259" key="5">
    <source>
        <dbReference type="PROSITE" id="PS50172"/>
    </source>
</evidence>
<dbReference type="InterPro" id="IPR047250">
    <property type="entry name" value="BRCT_p53bp1-like_rpt2"/>
</dbReference>
<feature type="compositionally biased region" description="Polar residues" evidence="4">
    <location>
        <begin position="344"/>
        <end position="365"/>
    </location>
</feature>
<evidence type="ECO:0000313" key="7">
    <source>
        <dbReference type="Proteomes" id="UP001556367"/>
    </source>
</evidence>
<name>A0ABR3ITE5_9AGAR</name>
<dbReference type="PANTHER" id="PTHR15321:SF3">
    <property type="entry name" value="TP53-BINDING PROTEIN 1"/>
    <property type="match status" value="1"/>
</dbReference>
<dbReference type="Gene3D" id="3.40.50.10190">
    <property type="entry name" value="BRCT domain"/>
    <property type="match status" value="1"/>
</dbReference>
<dbReference type="Pfam" id="PF18115">
    <property type="entry name" value="Tudor_3"/>
    <property type="match status" value="1"/>
</dbReference>
<dbReference type="InterPro" id="IPR001357">
    <property type="entry name" value="BRCT_dom"/>
</dbReference>
<comment type="subcellular location">
    <subcellularLocation>
        <location evidence="1">Nucleus</location>
    </subcellularLocation>
</comment>
<dbReference type="InterPro" id="IPR047249">
    <property type="entry name" value="BRCT_p53bp1-like_rpt1"/>
</dbReference>
<feature type="compositionally biased region" description="Pro residues" evidence="4">
    <location>
        <begin position="732"/>
        <end position="742"/>
    </location>
</feature>
<evidence type="ECO:0000256" key="1">
    <source>
        <dbReference type="ARBA" id="ARBA00004123"/>
    </source>
</evidence>
<dbReference type="Proteomes" id="UP001556367">
    <property type="component" value="Unassembled WGS sequence"/>
</dbReference>
<feature type="compositionally biased region" description="Basic residues" evidence="4">
    <location>
        <begin position="816"/>
        <end position="835"/>
    </location>
</feature>
<dbReference type="InterPro" id="IPR041297">
    <property type="entry name" value="Crb2_Tudor"/>
</dbReference>
<feature type="compositionally biased region" description="Acidic residues" evidence="4">
    <location>
        <begin position="624"/>
        <end position="634"/>
    </location>
</feature>
<feature type="region of interest" description="Disordered" evidence="4">
    <location>
        <begin position="71"/>
        <end position="178"/>
    </location>
</feature>
<evidence type="ECO:0000256" key="3">
    <source>
        <dbReference type="ARBA" id="ARBA00023242"/>
    </source>
</evidence>
<evidence type="ECO:0000256" key="2">
    <source>
        <dbReference type="ARBA" id="ARBA00022763"/>
    </source>
</evidence>
<organism evidence="6 7">
    <name type="scientific">Hohenbuehelia grisea</name>
    <dbReference type="NCBI Taxonomy" id="104357"/>
    <lineage>
        <taxon>Eukaryota</taxon>
        <taxon>Fungi</taxon>
        <taxon>Dikarya</taxon>
        <taxon>Basidiomycota</taxon>
        <taxon>Agaricomycotina</taxon>
        <taxon>Agaricomycetes</taxon>
        <taxon>Agaricomycetidae</taxon>
        <taxon>Agaricales</taxon>
        <taxon>Pleurotineae</taxon>
        <taxon>Pleurotaceae</taxon>
        <taxon>Hohenbuehelia</taxon>
    </lineage>
</organism>
<dbReference type="CDD" id="cd17724">
    <property type="entry name" value="BRCT_p53bp1_rpt2"/>
    <property type="match status" value="1"/>
</dbReference>
<evidence type="ECO:0000313" key="6">
    <source>
        <dbReference type="EMBL" id="KAL0946610.1"/>
    </source>
</evidence>
<dbReference type="InterPro" id="IPR036420">
    <property type="entry name" value="BRCT_dom_sf"/>
</dbReference>
<dbReference type="SMART" id="SM00292">
    <property type="entry name" value="BRCT"/>
    <property type="match status" value="2"/>
</dbReference>
<sequence length="1285" mass="139057">MQGNDYLDQSSGESQASQTIALALASKSKAQALGRPALGDVTMEDVTTSDVAVLANSQAPKYHYYGLAESQTQTQSCEAEDPDESSQKENLASAEVIEVKAVAHARAKSPRPNVIRTPTKQPKANSRAQQAESSKPKSTPQKGVAFRSPRATPVKAASTKLSSLKTPPPPRRGTYPQVDQFSQDSFARGFDDGLDPGQRYIASSTKFVLPVSQLADEPSDTMSHRPSTSSAYSYRSTLLGRETPEGRVLVESTPSNSEASQSSQEVSQELEPSANDSEAEEVQEAQPQPEELTYSQISDDSAPTLSYQRYINGEQLTPDPGPDPVQATPPQPVLSVVPPASGDMATQPSTQPNSPTCTTQETSAYEPSPALSIPKGMRGLVHPDRPWRIEPYLATRRANEASASAAAAPTISSAMATAGTGAPAAASAEMETQPLDDTALPYINPPQSLNEANPLANSATQLHGDATQPSDAFIPSHIPSGMPETQPSNGEENWVPPPRRTFPPRRTQKTLQPPTFTPESAARSTLDPPDQMEMEVVPDSEPLRAEASTSSSPAKKAPSRRTFLNLSPNPSSEEDSGEIIPDSIIEDEPEENAGEPMDQDVPDDVRERVSSSGQGGVAAAEGNDGIEEDEDDDVPLAAVTSKVNETKKAEKGKGKAAGRSMGPPPAPKAAKGKEKEIYRDTPTPKGKAKATAPADGASVQPSRGNTRRIDLDRSWETGEVPSSAPEQDAVPQPKPVKPPPKQPKNLAPKNATSKAATKVVKRKKKQPQISESEDAESELSDLPDEALVPKVEEDDDDETTEPADNDDYSEDVDMPRKRKRVAKAPTRKRSTKKAKTQQPKSASPVPGPSRQMTRLRSVTVASTRTVLGQPTRVFALWRNDGYYYPGIVHAIRPHGQYHVKFDDSTESDLALDQIRVAELRVDDEVIVADSTRSVKVVDVSQLDEDIVTVLIKGARQEVELQLVKLSNKSAQHAWQDRIPSAESIIPKIQLVTPSPSPSKASIISGTSTRPQSALFEGTGFVITMSATNNNYQKDKAKMQKYIQSHGGTVIDDWSCVLNLDGKHIKSPKRWVIAQKDIGWRGKDVDRVFLLSDDANTKPKYLIAIALGVPCVDTQWVESSVKENLETEWHSFLLSQGFSEALEGRVSQMIDLDWGTDSICVTHIMSNKIPPKIFKGYSVLCLGEDLMPPAPSRGNKTKAEEPGSRSVPQIIACMGAQRVEAVPKLGNASKKAKHFDYVIIKKEERYSADLDGARVVDVAWIKQCLVAGRMLPLPAWSQHDDGEDDD</sequence>